<dbReference type="EMBL" id="CAJNOJ010000573">
    <property type="protein sequence ID" value="CAF1488082.1"/>
    <property type="molecule type" value="Genomic_DNA"/>
</dbReference>
<dbReference type="SUPFAM" id="SSF56399">
    <property type="entry name" value="ADP-ribosylation"/>
    <property type="match status" value="1"/>
</dbReference>
<evidence type="ECO:0000256" key="3">
    <source>
        <dbReference type="PROSITE-ProRule" id="PRU00339"/>
    </source>
</evidence>
<dbReference type="Pfam" id="PF13374">
    <property type="entry name" value="TPR_10"/>
    <property type="match status" value="1"/>
</dbReference>
<accession>A0A815SCX5</accession>
<dbReference type="AlphaFoldDB" id="A0A815SCX5"/>
<sequence>MIVFLGYLLHFLFIKLFPSRASSRTVRHIEDTDLLWLKSLPCSDNVRLIWCDPNLQRENDIQNCLKEIDRNALFITDVSLCQTVVQEIPRNECKSIFLILSGSLAEELLPHVTSDVYTIFIFCFDQTNYLHLKDRPKIDMISDSSSMLIERIKECLTAVEQRYSMEHRQESLRNLSKEGAAFIWFHCLRNVVRRFDKSDSAKEDMMKRFREYFKDNPKQLRRLTEFSLNYEADHCLWWYTQPAFISDVLNKTLRAFDIDGLFGLRYCIADLCQLLEEQPRLTRPLLVYRAVLMDREKFEELTRTINVNDLISMRGFLSTSSKFDVAERFGLNDTNDPKKVEVMYKIEVPLGLNHIVCADIGIYSQFSQEEEILFDLDSAFEFIGIIQDSTRIDRWIIQLRATDRGADLANKYIADSNRELGLSSADTLFGKLLMDMGNADKAIDYFQSMLNSSSGEQTDVSTIQSRTKRSIAMNNIGHAWYYKGDYQRALHWFDSALDTQQQDPKLISQIANTINNKGVLYMMNAEHTLAFDAFEQAVDIYSQSDNYEGLAAAFENVGTIKDQIGEYEEALELYRRADEAMRLAHIHDRHPMIAENKMKTAIVYVKQAQWEDALNVLNEVKDIRQTILPPAHVDLGRTWFMIGIVLRNQQRYQEAFEHFQRALAIYMKSYTSEHRYIADVYNSMANLKSVQDQFNEALPLYEQAKEHFQKCHRTDEHHDIARVLNNMGQAHRHLGNLSEAINYLEKALHMRQKTVGIEHPDTATTWANLGLAHKANNDLKTALACVQQGLIIRRSRLRPSHEDLQATEEFVAELEQEIVSQSA</sequence>
<dbReference type="PANTHER" id="PTHR45641:SF19">
    <property type="entry name" value="NEPHROCYSTIN-3"/>
    <property type="match status" value="1"/>
</dbReference>
<feature type="repeat" description="TPR" evidence="3">
    <location>
        <begin position="551"/>
        <end position="584"/>
    </location>
</feature>
<dbReference type="OrthoDB" id="5986190at2759"/>
<feature type="repeat" description="TPR" evidence="3">
    <location>
        <begin position="470"/>
        <end position="503"/>
    </location>
</feature>
<keyword evidence="2 3" id="KW-0802">TPR repeat</keyword>
<organism evidence="5 6">
    <name type="scientific">Adineta ricciae</name>
    <name type="common">Rotifer</name>
    <dbReference type="NCBI Taxonomy" id="249248"/>
    <lineage>
        <taxon>Eukaryota</taxon>
        <taxon>Metazoa</taxon>
        <taxon>Spiralia</taxon>
        <taxon>Gnathifera</taxon>
        <taxon>Rotifera</taxon>
        <taxon>Eurotatoria</taxon>
        <taxon>Bdelloidea</taxon>
        <taxon>Adinetida</taxon>
        <taxon>Adinetidae</taxon>
        <taxon>Adineta</taxon>
    </lineage>
</organism>
<dbReference type="PROSITE" id="PS51996">
    <property type="entry name" value="TR_MART"/>
    <property type="match status" value="1"/>
</dbReference>
<evidence type="ECO:0000256" key="4">
    <source>
        <dbReference type="SAM" id="SignalP"/>
    </source>
</evidence>
<dbReference type="Gene3D" id="3.90.176.10">
    <property type="entry name" value="Toxin ADP-ribosyltransferase, Chain A, domain 1"/>
    <property type="match status" value="1"/>
</dbReference>
<reference evidence="5" key="1">
    <citation type="submission" date="2021-02" db="EMBL/GenBank/DDBJ databases">
        <authorList>
            <person name="Nowell W R."/>
        </authorList>
    </citation>
    <scope>NUCLEOTIDE SEQUENCE</scope>
</reference>
<dbReference type="Proteomes" id="UP000663852">
    <property type="component" value="Unassembled WGS sequence"/>
</dbReference>
<evidence type="ECO:0000256" key="2">
    <source>
        <dbReference type="ARBA" id="ARBA00022803"/>
    </source>
</evidence>
<feature type="repeat" description="TPR" evidence="3">
    <location>
        <begin position="511"/>
        <end position="544"/>
    </location>
</feature>
<comment type="caution">
    <text evidence="5">The sequence shown here is derived from an EMBL/GenBank/DDBJ whole genome shotgun (WGS) entry which is preliminary data.</text>
</comment>
<keyword evidence="4" id="KW-0732">Signal</keyword>
<gene>
    <name evidence="5" type="ORF">EDS130_LOCUS41846</name>
</gene>
<feature type="repeat" description="TPR" evidence="3">
    <location>
        <begin position="721"/>
        <end position="754"/>
    </location>
</feature>
<dbReference type="PANTHER" id="PTHR45641">
    <property type="entry name" value="TETRATRICOPEPTIDE REPEAT PROTEIN (AFU_ORTHOLOGUE AFUA_6G03870)"/>
    <property type="match status" value="1"/>
</dbReference>
<dbReference type="SUPFAM" id="SSF48452">
    <property type="entry name" value="TPR-like"/>
    <property type="match status" value="2"/>
</dbReference>
<name>A0A815SCX5_ADIRI</name>
<dbReference type="PROSITE" id="PS50005">
    <property type="entry name" value="TPR"/>
    <property type="match status" value="5"/>
</dbReference>
<evidence type="ECO:0000313" key="5">
    <source>
        <dbReference type="EMBL" id="CAF1488082.1"/>
    </source>
</evidence>
<evidence type="ECO:0000256" key="1">
    <source>
        <dbReference type="ARBA" id="ARBA00022737"/>
    </source>
</evidence>
<evidence type="ECO:0000313" key="6">
    <source>
        <dbReference type="Proteomes" id="UP000663852"/>
    </source>
</evidence>
<feature type="repeat" description="TPR" evidence="3">
    <location>
        <begin position="636"/>
        <end position="669"/>
    </location>
</feature>
<dbReference type="InterPro" id="IPR011990">
    <property type="entry name" value="TPR-like_helical_dom_sf"/>
</dbReference>
<dbReference type="SMART" id="SM00028">
    <property type="entry name" value="TPR"/>
    <property type="match status" value="7"/>
</dbReference>
<dbReference type="Pfam" id="PF13424">
    <property type="entry name" value="TPR_12"/>
    <property type="match status" value="3"/>
</dbReference>
<feature type="chain" id="PRO_5032389331" evidence="4">
    <location>
        <begin position="24"/>
        <end position="823"/>
    </location>
</feature>
<proteinExistence type="predicted"/>
<dbReference type="Gene3D" id="1.25.40.10">
    <property type="entry name" value="Tetratricopeptide repeat domain"/>
    <property type="match status" value="3"/>
</dbReference>
<protein>
    <submittedName>
        <fullName evidence="5">Uncharacterized protein</fullName>
    </submittedName>
</protein>
<dbReference type="InterPro" id="IPR019734">
    <property type="entry name" value="TPR_rpt"/>
</dbReference>
<keyword evidence="1" id="KW-0677">Repeat</keyword>
<feature type="signal peptide" evidence="4">
    <location>
        <begin position="1"/>
        <end position="23"/>
    </location>
</feature>